<protein>
    <submittedName>
        <fullName evidence="4">Uncharacterized protein</fullName>
    </submittedName>
</protein>
<dbReference type="InterPro" id="IPR027417">
    <property type="entry name" value="P-loop_NTPase"/>
</dbReference>
<accession>A0AAD6YBK9</accession>
<dbReference type="AlphaFoldDB" id="A0AAD6YBK9"/>
<feature type="binding site" evidence="3">
    <location>
        <begin position="75"/>
        <end position="78"/>
    </location>
    <ligand>
        <name>GTP</name>
        <dbReference type="ChEBI" id="CHEBI:37565"/>
    </ligand>
</feature>
<dbReference type="Pfam" id="PF00025">
    <property type="entry name" value="Arf"/>
    <property type="match status" value="1"/>
</dbReference>
<dbReference type="SUPFAM" id="SSF52540">
    <property type="entry name" value="P-loop containing nucleoside triphosphate hydrolases"/>
    <property type="match status" value="1"/>
</dbReference>
<dbReference type="Proteomes" id="UP001219525">
    <property type="component" value="Unassembled WGS sequence"/>
</dbReference>
<sequence length="121" mass="13637">NCRTILHGPHSISVIDLGGQGVRDLWRMSAYCEGHAFIFAVDASAPHRTGPAKDELHCMCTQWQCAELPLLVIANKTDLARARWSSMKLHALSMSRSFLGKENRQYSSRWAAHTWLCVRTV</sequence>
<gene>
    <name evidence="4" type="ORF">GGX14DRAFT_363731</name>
</gene>
<feature type="non-terminal residue" evidence="4">
    <location>
        <position position="1"/>
    </location>
</feature>
<keyword evidence="1 3" id="KW-0547">Nucleotide-binding</keyword>
<name>A0AAD6YBK9_9AGAR</name>
<dbReference type="GO" id="GO:0003924">
    <property type="term" value="F:GTPase activity"/>
    <property type="evidence" value="ECO:0007669"/>
    <property type="project" value="InterPro"/>
</dbReference>
<dbReference type="EMBL" id="JARJCW010000029">
    <property type="protein sequence ID" value="KAJ7210093.1"/>
    <property type="molecule type" value="Genomic_DNA"/>
</dbReference>
<feature type="binding site" evidence="3">
    <location>
        <position position="19"/>
    </location>
    <ligand>
        <name>GTP</name>
        <dbReference type="ChEBI" id="CHEBI:37565"/>
    </ligand>
</feature>
<reference evidence="4" key="1">
    <citation type="submission" date="2023-03" db="EMBL/GenBank/DDBJ databases">
        <title>Massive genome expansion in bonnet fungi (Mycena s.s.) driven by repeated elements and novel gene families across ecological guilds.</title>
        <authorList>
            <consortium name="Lawrence Berkeley National Laboratory"/>
            <person name="Harder C.B."/>
            <person name="Miyauchi S."/>
            <person name="Viragh M."/>
            <person name="Kuo A."/>
            <person name="Thoen E."/>
            <person name="Andreopoulos B."/>
            <person name="Lu D."/>
            <person name="Skrede I."/>
            <person name="Drula E."/>
            <person name="Henrissat B."/>
            <person name="Morin E."/>
            <person name="Kohler A."/>
            <person name="Barry K."/>
            <person name="LaButti K."/>
            <person name="Morin E."/>
            <person name="Salamov A."/>
            <person name="Lipzen A."/>
            <person name="Mereny Z."/>
            <person name="Hegedus B."/>
            <person name="Baldrian P."/>
            <person name="Stursova M."/>
            <person name="Weitz H."/>
            <person name="Taylor A."/>
            <person name="Grigoriev I.V."/>
            <person name="Nagy L.G."/>
            <person name="Martin F."/>
            <person name="Kauserud H."/>
        </authorList>
    </citation>
    <scope>NUCLEOTIDE SEQUENCE</scope>
    <source>
        <strain evidence="4">9144</strain>
    </source>
</reference>
<evidence type="ECO:0000256" key="1">
    <source>
        <dbReference type="ARBA" id="ARBA00022741"/>
    </source>
</evidence>
<dbReference type="GO" id="GO:0005525">
    <property type="term" value="F:GTP binding"/>
    <property type="evidence" value="ECO:0007669"/>
    <property type="project" value="UniProtKB-KW"/>
</dbReference>
<evidence type="ECO:0000313" key="4">
    <source>
        <dbReference type="EMBL" id="KAJ7210093.1"/>
    </source>
</evidence>
<dbReference type="InterPro" id="IPR024156">
    <property type="entry name" value="Small_GTPase_ARF"/>
</dbReference>
<evidence type="ECO:0000256" key="3">
    <source>
        <dbReference type="PIRSR" id="PIRSR606689-1"/>
    </source>
</evidence>
<proteinExistence type="predicted"/>
<dbReference type="PANTHER" id="PTHR11711">
    <property type="entry name" value="ADP RIBOSYLATION FACTOR-RELATED"/>
    <property type="match status" value="1"/>
</dbReference>
<evidence type="ECO:0000256" key="2">
    <source>
        <dbReference type="ARBA" id="ARBA00023134"/>
    </source>
</evidence>
<evidence type="ECO:0000313" key="5">
    <source>
        <dbReference type="Proteomes" id="UP001219525"/>
    </source>
</evidence>
<dbReference type="Gene3D" id="3.40.50.300">
    <property type="entry name" value="P-loop containing nucleotide triphosphate hydrolases"/>
    <property type="match status" value="1"/>
</dbReference>
<dbReference type="InterPro" id="IPR006689">
    <property type="entry name" value="Small_GTPase_ARF/SAR"/>
</dbReference>
<comment type="caution">
    <text evidence="4">The sequence shown here is derived from an EMBL/GenBank/DDBJ whole genome shotgun (WGS) entry which is preliminary data.</text>
</comment>
<keyword evidence="5" id="KW-1185">Reference proteome</keyword>
<organism evidence="4 5">
    <name type="scientific">Mycena pura</name>
    <dbReference type="NCBI Taxonomy" id="153505"/>
    <lineage>
        <taxon>Eukaryota</taxon>
        <taxon>Fungi</taxon>
        <taxon>Dikarya</taxon>
        <taxon>Basidiomycota</taxon>
        <taxon>Agaricomycotina</taxon>
        <taxon>Agaricomycetes</taxon>
        <taxon>Agaricomycetidae</taxon>
        <taxon>Agaricales</taxon>
        <taxon>Marasmiineae</taxon>
        <taxon>Mycenaceae</taxon>
        <taxon>Mycena</taxon>
    </lineage>
</organism>
<keyword evidence="2 3" id="KW-0342">GTP-binding</keyword>